<dbReference type="PANTHER" id="PTHR23021:SF11">
    <property type="entry name" value="SERPENTINE RECEPTOR, CLASS T"/>
    <property type="match status" value="1"/>
</dbReference>
<feature type="transmembrane region" description="Helical" evidence="2">
    <location>
        <begin position="204"/>
        <end position="223"/>
    </location>
</feature>
<reference evidence="3 4" key="2">
    <citation type="journal article" date="2019" name="G3 (Bethesda)">
        <title>Hybrid Assembly of the Genome of the Entomopathogenic Nematode Steinernema carpocapsae Identifies the X-Chromosome.</title>
        <authorList>
            <person name="Serra L."/>
            <person name="Macchietto M."/>
            <person name="Macias-Munoz A."/>
            <person name="McGill C.J."/>
            <person name="Rodriguez I.M."/>
            <person name="Rodriguez B."/>
            <person name="Murad R."/>
            <person name="Mortazavi A."/>
        </authorList>
    </citation>
    <scope>NUCLEOTIDE SEQUENCE [LARGE SCALE GENOMIC DNA]</scope>
    <source>
        <strain evidence="3 4">ALL</strain>
    </source>
</reference>
<feature type="transmembrane region" description="Helical" evidence="2">
    <location>
        <begin position="124"/>
        <end position="148"/>
    </location>
</feature>
<keyword evidence="2" id="KW-0472">Membrane</keyword>
<accession>A0A4V6A0K3</accession>
<dbReference type="Proteomes" id="UP000298663">
    <property type="component" value="Unassembled WGS sequence"/>
</dbReference>
<gene>
    <name evidence="3" type="ORF">L596_019437</name>
</gene>
<feature type="transmembrane region" description="Helical" evidence="2">
    <location>
        <begin position="329"/>
        <end position="352"/>
    </location>
</feature>
<evidence type="ECO:0000313" key="3">
    <source>
        <dbReference type="EMBL" id="TKR71905.1"/>
    </source>
</evidence>
<dbReference type="PANTHER" id="PTHR23021">
    <property type="entry name" value="SERPENTINE RECEPTOR, CLASS T"/>
    <property type="match status" value="1"/>
</dbReference>
<proteinExistence type="predicted"/>
<feature type="transmembrane region" description="Helical" evidence="2">
    <location>
        <begin position="263"/>
        <end position="282"/>
    </location>
</feature>
<feature type="transmembrane region" description="Helical" evidence="2">
    <location>
        <begin position="303"/>
        <end position="323"/>
    </location>
</feature>
<dbReference type="STRING" id="34508.A0A4V6A0K3"/>
<sequence>MTTLVRNEQFLLIFLFKITPILFLTLRTQAAHVVCSFHKSHTTVLLRFRSVISKMDLFLFHHDQYKYFYNCSMYTTEEWNSFGVKRINLGLYCVITGVVIMLIYIPCAKTMLKPELWRLPCYKLMFLNAIIDIWGVFNTCFLLAYLSIEGVVYCSYPTFLYLYGTLIMALWGAQCCTVLILAFNRCVEFCQMPTLTRMFEGKNICFWYAIPIMWFFVLGMYITPCQFNSVVNMWMMDPYVGISGVQADRSLYENVILLNTNNMLTFVGLTTCYLFLILSIWYKSRNLHSVALGRVQRQVSIQACLICSIIYLTGGLYVFFEFFPEYVKPIYLTIDFFLFQWGFCGVPVIYICMNRTLRFGVIEFYMGLGGYDRRSEGTTNMFTSQDPPKSGSVLPSQNM</sequence>
<evidence type="ECO:0000256" key="2">
    <source>
        <dbReference type="SAM" id="Phobius"/>
    </source>
</evidence>
<protein>
    <recommendedName>
        <fullName evidence="5">G-protein coupled receptors family 1 profile domain-containing protein</fullName>
    </recommendedName>
</protein>
<keyword evidence="4" id="KW-1185">Reference proteome</keyword>
<feature type="region of interest" description="Disordered" evidence="1">
    <location>
        <begin position="378"/>
        <end position="399"/>
    </location>
</feature>
<dbReference type="AlphaFoldDB" id="A0A4V6A0K3"/>
<evidence type="ECO:0000256" key="1">
    <source>
        <dbReference type="SAM" id="MobiDB-lite"/>
    </source>
</evidence>
<dbReference type="OrthoDB" id="5873245at2759"/>
<keyword evidence="2" id="KW-0812">Transmembrane</keyword>
<feature type="transmembrane region" description="Helical" evidence="2">
    <location>
        <begin position="89"/>
        <end position="112"/>
    </location>
</feature>
<dbReference type="SUPFAM" id="SSF81321">
    <property type="entry name" value="Family A G protein-coupled receptor-like"/>
    <property type="match status" value="1"/>
</dbReference>
<reference evidence="3 4" key="1">
    <citation type="journal article" date="2015" name="Genome Biol.">
        <title>Comparative genomics of Steinernema reveals deeply conserved gene regulatory networks.</title>
        <authorList>
            <person name="Dillman A.R."/>
            <person name="Macchietto M."/>
            <person name="Porter C.F."/>
            <person name="Rogers A."/>
            <person name="Williams B."/>
            <person name="Antoshechkin I."/>
            <person name="Lee M.M."/>
            <person name="Goodwin Z."/>
            <person name="Lu X."/>
            <person name="Lewis E.E."/>
            <person name="Goodrich-Blair H."/>
            <person name="Stock S.P."/>
            <person name="Adams B.J."/>
            <person name="Sternberg P.W."/>
            <person name="Mortazavi A."/>
        </authorList>
    </citation>
    <scope>NUCLEOTIDE SEQUENCE [LARGE SCALE GENOMIC DNA]</scope>
    <source>
        <strain evidence="3 4">ALL</strain>
    </source>
</reference>
<dbReference type="EMBL" id="AZBU02000006">
    <property type="protein sequence ID" value="TKR71905.1"/>
    <property type="molecule type" value="Genomic_DNA"/>
</dbReference>
<keyword evidence="2" id="KW-1133">Transmembrane helix</keyword>
<feature type="transmembrane region" description="Helical" evidence="2">
    <location>
        <begin position="160"/>
        <end position="183"/>
    </location>
</feature>
<evidence type="ECO:0000313" key="4">
    <source>
        <dbReference type="Proteomes" id="UP000298663"/>
    </source>
</evidence>
<dbReference type="Pfam" id="PF10321">
    <property type="entry name" value="7TM_GPCR_Srt"/>
    <property type="match status" value="1"/>
</dbReference>
<dbReference type="InterPro" id="IPR019425">
    <property type="entry name" value="7TM_GPCR_serpentine_rcpt_Srt"/>
</dbReference>
<name>A0A4V6A0K3_STECR</name>
<comment type="caution">
    <text evidence="3">The sequence shown here is derived from an EMBL/GenBank/DDBJ whole genome shotgun (WGS) entry which is preliminary data.</text>
</comment>
<evidence type="ECO:0008006" key="5">
    <source>
        <dbReference type="Google" id="ProtNLM"/>
    </source>
</evidence>
<organism evidence="3 4">
    <name type="scientific">Steinernema carpocapsae</name>
    <name type="common">Entomopathogenic nematode</name>
    <dbReference type="NCBI Taxonomy" id="34508"/>
    <lineage>
        <taxon>Eukaryota</taxon>
        <taxon>Metazoa</taxon>
        <taxon>Ecdysozoa</taxon>
        <taxon>Nematoda</taxon>
        <taxon>Chromadorea</taxon>
        <taxon>Rhabditida</taxon>
        <taxon>Tylenchina</taxon>
        <taxon>Panagrolaimomorpha</taxon>
        <taxon>Strongyloidoidea</taxon>
        <taxon>Steinernematidae</taxon>
        <taxon>Steinernema</taxon>
    </lineage>
</organism>